<evidence type="ECO:0000313" key="1">
    <source>
        <dbReference type="EMBL" id="SPC85389.1"/>
    </source>
</evidence>
<gene>
    <name evidence="1" type="ORF">FSB_LOCUS13271</name>
</gene>
<name>A0A2N9FEV5_FAGSY</name>
<accession>A0A2N9FEV5</accession>
<sequence length="86" mass="9325">MGFKRNNSTASLTMRKFCILLLILIMLVLFAQQSLVDSRALRAEANTKSTNIPEAADGRDNMGVKVLASNQVFPMTSGPSRKGSGH</sequence>
<proteinExistence type="predicted"/>
<dbReference type="AlphaFoldDB" id="A0A2N9FEV5"/>
<organism evidence="1">
    <name type="scientific">Fagus sylvatica</name>
    <name type="common">Beechnut</name>
    <dbReference type="NCBI Taxonomy" id="28930"/>
    <lineage>
        <taxon>Eukaryota</taxon>
        <taxon>Viridiplantae</taxon>
        <taxon>Streptophyta</taxon>
        <taxon>Embryophyta</taxon>
        <taxon>Tracheophyta</taxon>
        <taxon>Spermatophyta</taxon>
        <taxon>Magnoliopsida</taxon>
        <taxon>eudicotyledons</taxon>
        <taxon>Gunneridae</taxon>
        <taxon>Pentapetalae</taxon>
        <taxon>rosids</taxon>
        <taxon>fabids</taxon>
        <taxon>Fagales</taxon>
        <taxon>Fagaceae</taxon>
        <taxon>Fagus</taxon>
    </lineage>
</organism>
<protein>
    <submittedName>
        <fullName evidence="1">Uncharacterized protein</fullName>
    </submittedName>
</protein>
<reference evidence="1" key="1">
    <citation type="submission" date="2018-02" db="EMBL/GenBank/DDBJ databases">
        <authorList>
            <person name="Cohen D.B."/>
            <person name="Kent A.D."/>
        </authorList>
    </citation>
    <scope>NUCLEOTIDE SEQUENCE</scope>
</reference>
<dbReference type="EMBL" id="OIVN01000779">
    <property type="protein sequence ID" value="SPC85389.1"/>
    <property type="molecule type" value="Genomic_DNA"/>
</dbReference>